<proteinExistence type="predicted"/>
<dbReference type="EMBL" id="CP050124">
    <property type="protein sequence ID" value="QIP38021.1"/>
    <property type="molecule type" value="Genomic_DNA"/>
</dbReference>
<organism evidence="1 2">
    <name type="scientific">Rhodococcus erythropolis</name>
    <name type="common">Arthrobacter picolinophilus</name>
    <dbReference type="NCBI Taxonomy" id="1833"/>
    <lineage>
        <taxon>Bacteria</taxon>
        <taxon>Bacillati</taxon>
        <taxon>Actinomycetota</taxon>
        <taxon>Actinomycetes</taxon>
        <taxon>Mycobacteriales</taxon>
        <taxon>Nocardiaceae</taxon>
        <taxon>Rhodococcus</taxon>
        <taxon>Rhodococcus erythropolis group</taxon>
    </lineage>
</organism>
<evidence type="ECO:0000313" key="2">
    <source>
        <dbReference type="Proteomes" id="UP000502345"/>
    </source>
</evidence>
<evidence type="ECO:0000313" key="1">
    <source>
        <dbReference type="EMBL" id="QIP38021.1"/>
    </source>
</evidence>
<name>A0A6G9CMX4_RHOER</name>
<dbReference type="Proteomes" id="UP000502345">
    <property type="component" value="Chromosome"/>
</dbReference>
<gene>
    <name evidence="1" type="ORF">G9444_0777</name>
</gene>
<accession>A0A6G9CMX4</accession>
<protein>
    <submittedName>
        <fullName evidence="1">Uncharacterized protein</fullName>
    </submittedName>
</protein>
<dbReference type="AlphaFoldDB" id="A0A6G9CMX4"/>
<sequence length="60" mass="7039">MEPITELMRLIDVDDEYAEDLPCPTLPWWAEDYLAEQRAFWRLLRGGGALTEEDQSPAQW</sequence>
<reference evidence="1 2" key="1">
    <citation type="submission" date="2020-03" db="EMBL/GenBank/DDBJ databases">
        <title>Screen low temperature-resistant strains for efficient degradation of petroleum hydrocarbons under the low temperature.</title>
        <authorList>
            <person name="Wang Y."/>
            <person name="Chen J."/>
        </authorList>
    </citation>
    <scope>NUCLEOTIDE SEQUENCE [LARGE SCALE GENOMIC DNA]</scope>
    <source>
        <strain evidence="1 2">KB1</strain>
    </source>
</reference>